<keyword evidence="6" id="KW-1185">Reference proteome</keyword>
<dbReference type="InterPro" id="IPR036465">
    <property type="entry name" value="vWFA_dom_sf"/>
</dbReference>
<dbReference type="AlphaFoldDB" id="A0A7J5YFF8"/>
<accession>A0A7J5YFF8</accession>
<evidence type="ECO:0000256" key="2">
    <source>
        <dbReference type="ARBA" id="ARBA00022737"/>
    </source>
</evidence>
<gene>
    <name evidence="5" type="ORF">F7725_020911</name>
</gene>
<dbReference type="SUPFAM" id="SSF53300">
    <property type="entry name" value="vWA-like"/>
    <property type="match status" value="1"/>
</dbReference>
<dbReference type="GO" id="GO:0006956">
    <property type="term" value="P:complement activation"/>
    <property type="evidence" value="ECO:0007669"/>
    <property type="project" value="TreeGrafter"/>
</dbReference>
<dbReference type="OrthoDB" id="6127264at2759"/>
<evidence type="ECO:0000313" key="6">
    <source>
        <dbReference type="Proteomes" id="UP000518266"/>
    </source>
</evidence>
<evidence type="ECO:0000256" key="1">
    <source>
        <dbReference type="ARBA" id="ARBA00022659"/>
    </source>
</evidence>
<dbReference type="GO" id="GO:0006508">
    <property type="term" value="P:proteolysis"/>
    <property type="evidence" value="ECO:0007669"/>
    <property type="project" value="InterPro"/>
</dbReference>
<feature type="domain" description="Peptidase S1" evidence="4">
    <location>
        <begin position="107"/>
        <end position="311"/>
    </location>
</feature>
<dbReference type="EMBL" id="JAAKFY010000013">
    <property type="protein sequence ID" value="KAF3847883.1"/>
    <property type="molecule type" value="Genomic_DNA"/>
</dbReference>
<dbReference type="Gene3D" id="3.40.50.410">
    <property type="entry name" value="von Willebrand factor, type A domain"/>
    <property type="match status" value="1"/>
</dbReference>
<protein>
    <recommendedName>
        <fullName evidence="4">Peptidase S1 domain-containing protein</fullName>
    </recommendedName>
</protein>
<dbReference type="Proteomes" id="UP000518266">
    <property type="component" value="Unassembled WGS sequence"/>
</dbReference>
<dbReference type="GO" id="GO:0070062">
    <property type="term" value="C:extracellular exosome"/>
    <property type="evidence" value="ECO:0007669"/>
    <property type="project" value="TreeGrafter"/>
</dbReference>
<dbReference type="PROSITE" id="PS50240">
    <property type="entry name" value="TRYPSIN_DOM"/>
    <property type="match status" value="1"/>
</dbReference>
<evidence type="ECO:0000313" key="5">
    <source>
        <dbReference type="EMBL" id="KAF3847883.1"/>
    </source>
</evidence>
<dbReference type="InterPro" id="IPR001254">
    <property type="entry name" value="Trypsin_dom"/>
</dbReference>
<dbReference type="SMART" id="SM00020">
    <property type="entry name" value="Tryp_SPc"/>
    <property type="match status" value="1"/>
</dbReference>
<sequence>MVALPIIRNVVCLFADVYVFGIGSKVKKDQLNSLASKKRGEQHLSFVVKDYQILGEVFNSIISDKSVTMCGIAQEWEEYKTTLTRPWHVTVETINKVSLSEGRVVSERVIMHPKYDTRALKHRNVSEFYDYDVALVQVTKSIPLSWKARPICLPCTVAASRAMKRVNSTCQEHRKELLPHEETAAFFIHKNDKIKQTHIQMESKRPSCVEKARQTLKDPTNVTLDEYIPDRFLCTGGSTAYEDPVTCKGDSGGSLYLQKRKRYFQVGVVSWGTTNVCDAGLRGTSDHPPPDARDFHIDLFKIMPWLKQHLGKEIQFLPENVEVKVVRSLSSNQPSENCLNRISDWLSLKFGTKWIWRISENPSERAGARKCFLSRKRFRSGPGPLP</sequence>
<organism evidence="5 6">
    <name type="scientific">Dissostichus mawsoni</name>
    <name type="common">Antarctic cod</name>
    <dbReference type="NCBI Taxonomy" id="36200"/>
    <lineage>
        <taxon>Eukaryota</taxon>
        <taxon>Metazoa</taxon>
        <taxon>Chordata</taxon>
        <taxon>Craniata</taxon>
        <taxon>Vertebrata</taxon>
        <taxon>Euteleostomi</taxon>
        <taxon>Actinopterygii</taxon>
        <taxon>Neopterygii</taxon>
        <taxon>Teleostei</taxon>
        <taxon>Neoteleostei</taxon>
        <taxon>Acanthomorphata</taxon>
        <taxon>Eupercaria</taxon>
        <taxon>Perciformes</taxon>
        <taxon>Notothenioidei</taxon>
        <taxon>Nototheniidae</taxon>
        <taxon>Dissostichus</taxon>
    </lineage>
</organism>
<keyword evidence="2" id="KW-0677">Repeat</keyword>
<dbReference type="InterPro" id="IPR009003">
    <property type="entry name" value="Peptidase_S1_PA"/>
</dbReference>
<dbReference type="Gene3D" id="2.40.10.10">
    <property type="entry name" value="Trypsin-like serine proteases"/>
    <property type="match status" value="2"/>
</dbReference>
<dbReference type="InterPro" id="IPR043504">
    <property type="entry name" value="Peptidase_S1_PA_chymotrypsin"/>
</dbReference>
<reference evidence="5 6" key="1">
    <citation type="submission" date="2020-03" db="EMBL/GenBank/DDBJ databases">
        <title>Dissostichus mawsoni Genome sequencing and assembly.</title>
        <authorList>
            <person name="Park H."/>
        </authorList>
    </citation>
    <scope>NUCLEOTIDE SEQUENCE [LARGE SCALE GENOMIC DNA]</scope>
    <source>
        <strain evidence="5">DM0001</strain>
        <tissue evidence="5">Muscle</tissue>
    </source>
</reference>
<dbReference type="Pfam" id="PF00089">
    <property type="entry name" value="Trypsin"/>
    <property type="match status" value="1"/>
</dbReference>
<dbReference type="GO" id="GO:0004252">
    <property type="term" value="F:serine-type endopeptidase activity"/>
    <property type="evidence" value="ECO:0007669"/>
    <property type="project" value="InterPro"/>
</dbReference>
<dbReference type="PANTHER" id="PTHR46393">
    <property type="entry name" value="SUSHI DOMAIN-CONTAINING PROTEIN"/>
    <property type="match status" value="1"/>
</dbReference>
<evidence type="ECO:0000259" key="4">
    <source>
        <dbReference type="PROSITE" id="PS50240"/>
    </source>
</evidence>
<keyword evidence="1" id="KW-0768">Sushi</keyword>
<name>A0A7J5YFF8_DISMA</name>
<dbReference type="PANTHER" id="PTHR46393:SF8">
    <property type="entry name" value="COMPLEMENT C2"/>
    <property type="match status" value="1"/>
</dbReference>
<dbReference type="GO" id="GO:0009617">
    <property type="term" value="P:response to bacterium"/>
    <property type="evidence" value="ECO:0007669"/>
    <property type="project" value="TreeGrafter"/>
</dbReference>
<keyword evidence="3" id="KW-0325">Glycoprotein</keyword>
<evidence type="ECO:0000256" key="3">
    <source>
        <dbReference type="ARBA" id="ARBA00023180"/>
    </source>
</evidence>
<proteinExistence type="predicted"/>
<comment type="caution">
    <text evidence="5">The sequence shown here is derived from an EMBL/GenBank/DDBJ whole genome shotgun (WGS) entry which is preliminary data.</text>
</comment>
<feature type="non-terminal residue" evidence="5">
    <location>
        <position position="1"/>
    </location>
</feature>
<dbReference type="SUPFAM" id="SSF50494">
    <property type="entry name" value="Trypsin-like serine proteases"/>
    <property type="match status" value="1"/>
</dbReference>